<dbReference type="SUPFAM" id="SSF56935">
    <property type="entry name" value="Porins"/>
    <property type="match status" value="1"/>
</dbReference>
<sequence length="395" mass="43559">MKRLKGFKGRLLMALVAASILTTAAVPAAEAGITVYKNGDKYVKIGGRIQMQYNSTDPDSSGSTDDFKFRRLRPYIEGSLYKDWMGKFQWDMGKASGDNEIAIKDAYMQYKGFKNMKITLGNANFQFSREFLTSSKYQQFVERTFVGDHDYGTPDRQLGVHVTGSLADKKLTYGVSAASASLDPDDDKLDFDTPVNESSDFNEGRMIGARLDYHPLGFLKMSQGDFSGDVKATIGVAAFRWQNDDDNNTYTSVATGLDTSGGAKPDVDNVTGYEISGAVRGYGASIDAEYNKFEAETVDGTVTSGIWKNGDTTLKNIAIKGGYMVIPDKLELVAGYQVQDTDNYATEWKRKSIGANYFIHKHNVKLQATLRKGENLKGVKGSDADEVFVQAQYVF</sequence>
<accession>A0A3B0UZS2</accession>
<reference evidence="1" key="1">
    <citation type="submission" date="2018-06" db="EMBL/GenBank/DDBJ databases">
        <authorList>
            <person name="Zhirakovskaya E."/>
        </authorList>
    </citation>
    <scope>NUCLEOTIDE SEQUENCE</scope>
</reference>
<dbReference type="EMBL" id="UOEZ01000043">
    <property type="protein sequence ID" value="VAW36765.1"/>
    <property type="molecule type" value="Genomic_DNA"/>
</dbReference>
<dbReference type="InterPro" id="IPR023614">
    <property type="entry name" value="Porin_dom_sf"/>
</dbReference>
<dbReference type="InterPro" id="IPR010870">
    <property type="entry name" value="Porin_O/P"/>
</dbReference>
<evidence type="ECO:0000313" key="1">
    <source>
        <dbReference type="EMBL" id="VAW36765.1"/>
    </source>
</evidence>
<protein>
    <recommendedName>
        <fullName evidence="2">Porin</fullName>
    </recommendedName>
</protein>
<organism evidence="1">
    <name type="scientific">hydrothermal vent metagenome</name>
    <dbReference type="NCBI Taxonomy" id="652676"/>
    <lineage>
        <taxon>unclassified sequences</taxon>
        <taxon>metagenomes</taxon>
        <taxon>ecological metagenomes</taxon>
    </lineage>
</organism>
<evidence type="ECO:0008006" key="2">
    <source>
        <dbReference type="Google" id="ProtNLM"/>
    </source>
</evidence>
<proteinExistence type="predicted"/>
<dbReference type="AlphaFoldDB" id="A0A3B0UZS2"/>
<dbReference type="Gene3D" id="2.40.160.10">
    <property type="entry name" value="Porin"/>
    <property type="match status" value="1"/>
</dbReference>
<gene>
    <name evidence="1" type="ORF">MNBD_DELTA02-683</name>
</gene>
<dbReference type="Pfam" id="PF07396">
    <property type="entry name" value="Porin_O_P"/>
    <property type="match status" value="1"/>
</dbReference>
<name>A0A3B0UZS2_9ZZZZ</name>